<proteinExistence type="predicted"/>
<keyword evidence="2" id="KW-1185">Reference proteome</keyword>
<sequence>MTDYSHILFFPFSTSLSKLGVQLYTSASKIAPSLSGSKRCWTYIFLTAIPINLTFPDLMTYLADLN</sequence>
<protein>
    <submittedName>
        <fullName evidence="1">Uncharacterized protein</fullName>
    </submittedName>
</protein>
<dbReference type="Proteomes" id="UP001295684">
    <property type="component" value="Unassembled WGS sequence"/>
</dbReference>
<accession>A0AAD1XUZ4</accession>
<evidence type="ECO:0000313" key="1">
    <source>
        <dbReference type="EMBL" id="CAI2379467.1"/>
    </source>
</evidence>
<evidence type="ECO:0000313" key="2">
    <source>
        <dbReference type="Proteomes" id="UP001295684"/>
    </source>
</evidence>
<organism evidence="1 2">
    <name type="scientific">Euplotes crassus</name>
    <dbReference type="NCBI Taxonomy" id="5936"/>
    <lineage>
        <taxon>Eukaryota</taxon>
        <taxon>Sar</taxon>
        <taxon>Alveolata</taxon>
        <taxon>Ciliophora</taxon>
        <taxon>Intramacronucleata</taxon>
        <taxon>Spirotrichea</taxon>
        <taxon>Hypotrichia</taxon>
        <taxon>Euplotida</taxon>
        <taxon>Euplotidae</taxon>
        <taxon>Moneuplotes</taxon>
    </lineage>
</organism>
<comment type="caution">
    <text evidence="1">The sequence shown here is derived from an EMBL/GenBank/DDBJ whole genome shotgun (WGS) entry which is preliminary data.</text>
</comment>
<dbReference type="AlphaFoldDB" id="A0AAD1XUZ4"/>
<gene>
    <name evidence="1" type="ORF">ECRASSUSDP1_LOCUS20877</name>
</gene>
<dbReference type="EMBL" id="CAMPGE010021314">
    <property type="protein sequence ID" value="CAI2379467.1"/>
    <property type="molecule type" value="Genomic_DNA"/>
</dbReference>
<name>A0AAD1XUZ4_EUPCR</name>
<reference evidence="1" key="1">
    <citation type="submission" date="2023-07" db="EMBL/GenBank/DDBJ databases">
        <authorList>
            <consortium name="AG Swart"/>
            <person name="Singh M."/>
            <person name="Singh A."/>
            <person name="Seah K."/>
            <person name="Emmerich C."/>
        </authorList>
    </citation>
    <scope>NUCLEOTIDE SEQUENCE</scope>
    <source>
        <strain evidence="1">DP1</strain>
    </source>
</reference>